<dbReference type="Pfam" id="PF21154">
    <property type="entry name" value="RPN7_PSMD6_C"/>
    <property type="match status" value="1"/>
</dbReference>
<organism evidence="7 8">
    <name type="scientific">Plectus sambesii</name>
    <dbReference type="NCBI Taxonomy" id="2011161"/>
    <lineage>
        <taxon>Eukaryota</taxon>
        <taxon>Metazoa</taxon>
        <taxon>Ecdysozoa</taxon>
        <taxon>Nematoda</taxon>
        <taxon>Chromadorea</taxon>
        <taxon>Plectida</taxon>
        <taxon>Plectina</taxon>
        <taxon>Plectoidea</taxon>
        <taxon>Plectidae</taxon>
        <taxon>Plectus</taxon>
    </lineage>
</organism>
<evidence type="ECO:0000313" key="7">
    <source>
        <dbReference type="Proteomes" id="UP000887566"/>
    </source>
</evidence>
<dbReference type="InterPro" id="IPR045135">
    <property type="entry name" value="Rpn7_N"/>
</dbReference>
<name>A0A914VGR8_9BILA</name>
<feature type="region of interest" description="Disordered" evidence="5">
    <location>
        <begin position="1"/>
        <end position="30"/>
    </location>
</feature>
<evidence type="ECO:0000256" key="3">
    <source>
        <dbReference type="ARBA" id="ARBA00022942"/>
    </source>
</evidence>
<dbReference type="WBParaSite" id="PSAMB.scaffold1967size26361.g15759.t1">
    <property type="protein sequence ID" value="PSAMB.scaffold1967size26361.g15759.t1"/>
    <property type="gene ID" value="PSAMB.scaffold1967size26361.g15759"/>
</dbReference>
<evidence type="ECO:0000256" key="5">
    <source>
        <dbReference type="SAM" id="MobiDB-lite"/>
    </source>
</evidence>
<dbReference type="Gene3D" id="1.25.40.570">
    <property type="match status" value="1"/>
</dbReference>
<dbReference type="InterPro" id="IPR019585">
    <property type="entry name" value="Rpn7/CSN1"/>
</dbReference>
<keyword evidence="3" id="KW-0647">Proteasome</keyword>
<proteinExistence type="inferred from homology"/>
<dbReference type="Proteomes" id="UP000887566">
    <property type="component" value="Unplaced"/>
</dbReference>
<dbReference type="AlphaFoldDB" id="A0A914VGR8"/>
<comment type="similarity">
    <text evidence="1">Belongs to the proteasome subunit S10 family.</text>
</comment>
<evidence type="ECO:0000256" key="1">
    <source>
        <dbReference type="ARBA" id="ARBA00005717"/>
    </source>
</evidence>
<dbReference type="InterPro" id="IPR049549">
    <property type="entry name" value="RPN7_PSMD6_C"/>
</dbReference>
<evidence type="ECO:0000313" key="8">
    <source>
        <dbReference type="WBParaSite" id="PSAMB.scaffold1967size26361.g15759.t1"/>
    </source>
</evidence>
<keyword evidence="4" id="KW-0175">Coiled coil</keyword>
<evidence type="ECO:0000259" key="6">
    <source>
        <dbReference type="PROSITE" id="PS50250"/>
    </source>
</evidence>
<feature type="coiled-coil region" evidence="4">
    <location>
        <begin position="96"/>
        <end position="123"/>
    </location>
</feature>
<dbReference type="InterPro" id="IPR036390">
    <property type="entry name" value="WH_DNA-bd_sf"/>
</dbReference>
<dbReference type="FunFam" id="1.25.40.570:FF:000005">
    <property type="entry name" value="26S proteasome regulatory subunit N7"/>
    <property type="match status" value="1"/>
</dbReference>
<dbReference type="PROSITE" id="PS50250">
    <property type="entry name" value="PCI"/>
    <property type="match status" value="1"/>
</dbReference>
<dbReference type="SUPFAM" id="SSF46785">
    <property type="entry name" value="Winged helix' DNA-binding domain"/>
    <property type="match status" value="1"/>
</dbReference>
<dbReference type="Pfam" id="PF01399">
    <property type="entry name" value="PCI"/>
    <property type="match status" value="1"/>
</dbReference>
<dbReference type="GO" id="GO:0043161">
    <property type="term" value="P:proteasome-mediated ubiquitin-dependent protein catabolic process"/>
    <property type="evidence" value="ECO:0007669"/>
    <property type="project" value="TreeGrafter"/>
</dbReference>
<dbReference type="GO" id="GO:0005838">
    <property type="term" value="C:proteasome regulatory particle"/>
    <property type="evidence" value="ECO:0007669"/>
    <property type="project" value="TreeGrafter"/>
</dbReference>
<evidence type="ECO:0000256" key="4">
    <source>
        <dbReference type="SAM" id="Coils"/>
    </source>
</evidence>
<reference evidence="8" key="1">
    <citation type="submission" date="2022-11" db="UniProtKB">
        <authorList>
            <consortium name="WormBaseParasite"/>
        </authorList>
    </citation>
    <scope>IDENTIFICATION</scope>
</reference>
<dbReference type="PANTHER" id="PTHR14145:SF1">
    <property type="entry name" value="26S PROTEASOME NON-ATPASE REGULATORY SUBUNIT 6"/>
    <property type="match status" value="1"/>
</dbReference>
<dbReference type="InterPro" id="IPR000717">
    <property type="entry name" value="PCI_dom"/>
</dbReference>
<evidence type="ECO:0000256" key="2">
    <source>
        <dbReference type="ARBA" id="ARBA00014932"/>
    </source>
</evidence>
<feature type="compositionally biased region" description="Basic and acidic residues" evidence="5">
    <location>
        <begin position="1"/>
        <end position="22"/>
    </location>
</feature>
<protein>
    <recommendedName>
        <fullName evidence="2">26S proteasome non-ATPase regulatory subunit 6</fullName>
    </recommendedName>
</protein>
<dbReference type="PANTHER" id="PTHR14145">
    <property type="entry name" value="26S PROTESOME SUBUNIT 6"/>
    <property type="match status" value="1"/>
</dbReference>
<sequence length="418" mass="48397">MVEAKPETSKVVAKKDAKKDTSPENDEKDILSKNPNLYLAELRFFVNHAELDPKVKAEKWKELMELIKENEMGPFYEVICQELDTQVDAKLLADLKAKNEKRITEIEAEIKDAEENLGESEVRQAWLRKSEYLCQIGDKDAAVTAFRQTYEKTVGMGHRIDLIFNLIRLGLFFMDHQLINANLSKAKELMEQGGDWERKNRLRSYEGLYKMAVRDFKGAAALFLEAVPTFGSYELISYEQLVFYTVVACMLALDRPDLRSKVIQCNEIQEQLVGGGHKGELVLLKQYLESLYECHYDQFFLSLARVESERLKFDRYLEPHYSFYARAMRLKAYDQFLTPYKTVRLEMMAKDFGVSPAFIDKELHSFIGTGVLHCRIDAVRGVIEMNHPDSKNDLYKTVIRDGDILLNRIQKLARVINE</sequence>
<feature type="domain" description="PCI" evidence="6">
    <location>
        <begin position="215"/>
        <end position="390"/>
    </location>
</feature>
<dbReference type="Pfam" id="PF10602">
    <property type="entry name" value="RPN7"/>
    <property type="match status" value="1"/>
</dbReference>
<dbReference type="SMART" id="SM00088">
    <property type="entry name" value="PINT"/>
    <property type="match status" value="1"/>
</dbReference>
<accession>A0A914VGR8</accession>
<keyword evidence="7" id="KW-1185">Reference proteome</keyword>